<accession>A0AAE8M3Z1</accession>
<gene>
    <name evidence="2" type="ORF">FTOL_03580</name>
</gene>
<name>A0AAE8M3Z1_9HYPO</name>
<comment type="caution">
    <text evidence="2">The sequence shown here is derived from an EMBL/GenBank/DDBJ whole genome shotgun (WGS) entry which is preliminary data.</text>
</comment>
<protein>
    <submittedName>
        <fullName evidence="2">Uncharacterized protein</fullName>
    </submittedName>
</protein>
<sequence length="50" mass="5359">MMIIAGASAMLIIVVYGRSTARARKDLDRNPKADPAKVGLPMPPPRGKLL</sequence>
<feature type="compositionally biased region" description="Pro residues" evidence="1">
    <location>
        <begin position="41"/>
        <end position="50"/>
    </location>
</feature>
<dbReference type="Proteomes" id="UP001187734">
    <property type="component" value="Unassembled WGS sequence"/>
</dbReference>
<evidence type="ECO:0000313" key="2">
    <source>
        <dbReference type="EMBL" id="SPJ73850.1"/>
    </source>
</evidence>
<evidence type="ECO:0000256" key="1">
    <source>
        <dbReference type="SAM" id="MobiDB-lite"/>
    </source>
</evidence>
<feature type="compositionally biased region" description="Basic and acidic residues" evidence="1">
    <location>
        <begin position="24"/>
        <end position="35"/>
    </location>
</feature>
<feature type="region of interest" description="Disordered" evidence="1">
    <location>
        <begin position="24"/>
        <end position="50"/>
    </location>
</feature>
<dbReference type="EMBL" id="ONZP01000107">
    <property type="protein sequence ID" value="SPJ73850.1"/>
    <property type="molecule type" value="Genomic_DNA"/>
</dbReference>
<evidence type="ECO:0000313" key="3">
    <source>
        <dbReference type="Proteomes" id="UP001187734"/>
    </source>
</evidence>
<organism evidence="2 3">
    <name type="scientific">Fusarium torulosum</name>
    <dbReference type="NCBI Taxonomy" id="33205"/>
    <lineage>
        <taxon>Eukaryota</taxon>
        <taxon>Fungi</taxon>
        <taxon>Dikarya</taxon>
        <taxon>Ascomycota</taxon>
        <taxon>Pezizomycotina</taxon>
        <taxon>Sordariomycetes</taxon>
        <taxon>Hypocreomycetidae</taxon>
        <taxon>Hypocreales</taxon>
        <taxon>Nectriaceae</taxon>
        <taxon>Fusarium</taxon>
    </lineage>
</organism>
<proteinExistence type="predicted"/>
<reference evidence="2" key="1">
    <citation type="submission" date="2018-03" db="EMBL/GenBank/DDBJ databases">
        <authorList>
            <person name="Guldener U."/>
        </authorList>
    </citation>
    <scope>NUCLEOTIDE SEQUENCE</scope>
</reference>
<keyword evidence="3" id="KW-1185">Reference proteome</keyword>
<dbReference type="AlphaFoldDB" id="A0AAE8M3Z1"/>